<keyword evidence="2" id="KW-1133">Transmembrane helix</keyword>
<comment type="subcellular location">
    <subcellularLocation>
        <location evidence="1">Membrane</location>
        <topology evidence="1">Single-pass membrane protein</topology>
    </subcellularLocation>
</comment>
<evidence type="ECO:0000256" key="1">
    <source>
        <dbReference type="ARBA" id="ARBA00004167"/>
    </source>
</evidence>
<protein>
    <submittedName>
        <fullName evidence="3">Prepilin peptidase-dependent protein A</fullName>
    </submittedName>
</protein>
<dbReference type="Pfam" id="PF07963">
    <property type="entry name" value="N_methyl"/>
    <property type="match status" value="1"/>
</dbReference>
<dbReference type="EMBL" id="AP025334">
    <property type="protein sequence ID" value="BDD49469.1"/>
    <property type="molecule type" value="Genomic_DNA"/>
</dbReference>
<proteinExistence type="predicted"/>
<feature type="transmembrane region" description="Helical" evidence="2">
    <location>
        <begin position="21"/>
        <end position="42"/>
    </location>
</feature>
<keyword evidence="2" id="KW-0472">Membrane</keyword>
<organism evidence="3 4">
    <name type="scientific">Phytobacter diazotrophicus</name>
    <dbReference type="NCBI Taxonomy" id="395631"/>
    <lineage>
        <taxon>Bacteria</taxon>
        <taxon>Pseudomonadati</taxon>
        <taxon>Pseudomonadota</taxon>
        <taxon>Gammaproteobacteria</taxon>
        <taxon>Enterobacterales</taxon>
        <taxon>Enterobacteriaceae</taxon>
        <taxon>Phytobacter</taxon>
    </lineage>
</organism>
<keyword evidence="4" id="KW-1185">Reference proteome</keyword>
<dbReference type="NCBIfam" id="TIGR02532">
    <property type="entry name" value="IV_pilin_GFxxxE"/>
    <property type="match status" value="1"/>
</dbReference>
<evidence type="ECO:0000313" key="4">
    <source>
        <dbReference type="Proteomes" id="UP001320460"/>
    </source>
</evidence>
<sequence>MTMLRQTAAMKNEHGFTLIETMVAVALIVILSGIGITGWRTWQAQQRLWQTALQVRHFLEMLRDDANWHNQERLILASRSEDAWCLHTQELQTGCSIDSPYLIRPVWPEVNLVEITPSLGFYGLRNTAWGGHIRVASDAGEWRIVVSGWGRIRMCQRAADESC</sequence>
<name>A0ABN6LJW0_9ENTR</name>
<dbReference type="SUPFAM" id="SSF54523">
    <property type="entry name" value="Pili subunits"/>
    <property type="match status" value="1"/>
</dbReference>
<evidence type="ECO:0000256" key="2">
    <source>
        <dbReference type="SAM" id="Phobius"/>
    </source>
</evidence>
<gene>
    <name evidence="3" type="primary">ppdA</name>
    <name evidence="3" type="ORF">PDTA9734_09560</name>
</gene>
<dbReference type="Proteomes" id="UP001320460">
    <property type="component" value="Chromosome"/>
</dbReference>
<dbReference type="InterPro" id="IPR045584">
    <property type="entry name" value="Pilin-like"/>
</dbReference>
<reference evidence="3 4" key="1">
    <citation type="submission" date="2021-12" db="EMBL/GenBank/DDBJ databases">
        <title>Complete genome sequence of Phytobacter diazotrophicus TA9734.</title>
        <authorList>
            <person name="Kubota H."/>
            <person name="Nakayama Y."/>
            <person name="Ariyoshi T."/>
        </authorList>
    </citation>
    <scope>NUCLEOTIDE SEQUENCE [LARGE SCALE GENOMIC DNA]</scope>
    <source>
        <strain evidence="3 4">TA9734</strain>
    </source>
</reference>
<accession>A0ABN6LJW0</accession>
<evidence type="ECO:0000313" key="3">
    <source>
        <dbReference type="EMBL" id="BDD49469.1"/>
    </source>
</evidence>
<keyword evidence="2" id="KW-0812">Transmembrane</keyword>
<dbReference type="NCBIfam" id="NF007800">
    <property type="entry name" value="PRK10506.1"/>
    <property type="match status" value="1"/>
</dbReference>
<dbReference type="InterPro" id="IPR012902">
    <property type="entry name" value="N_methyl_site"/>
</dbReference>